<organism evidence="3 4">
    <name type="scientific">Spongiibacter thalassae</name>
    <dbReference type="NCBI Taxonomy" id="2721624"/>
    <lineage>
        <taxon>Bacteria</taxon>
        <taxon>Pseudomonadati</taxon>
        <taxon>Pseudomonadota</taxon>
        <taxon>Gammaproteobacteria</taxon>
        <taxon>Cellvibrionales</taxon>
        <taxon>Spongiibacteraceae</taxon>
        <taxon>Spongiibacter</taxon>
    </lineage>
</organism>
<keyword evidence="4" id="KW-1185">Reference proteome</keyword>
<feature type="region of interest" description="Disordered" evidence="2">
    <location>
        <begin position="1"/>
        <end position="28"/>
    </location>
</feature>
<protein>
    <recommendedName>
        <fullName evidence="5">DUF883 domain-containing protein</fullName>
    </recommendedName>
</protein>
<dbReference type="Proteomes" id="UP000765845">
    <property type="component" value="Unassembled WGS sequence"/>
</dbReference>
<keyword evidence="1" id="KW-0175">Coiled coil</keyword>
<name>A0ABX1GH74_9GAMM</name>
<feature type="coiled-coil region" evidence="1">
    <location>
        <begin position="40"/>
        <end position="67"/>
    </location>
</feature>
<sequence>MEATKSNAHAADSAHAKVDHAAERAHEAVNRAAQFAGTGEEKLQHLAEELRTQAEQLANSAKRRSDEASAAVSDYTRTHPLKTLSLAFLLGAVAAFLFRR</sequence>
<reference evidence="3 4" key="1">
    <citation type="submission" date="2020-04" db="EMBL/GenBank/DDBJ databases">
        <authorList>
            <person name="Yoon J."/>
        </authorList>
    </citation>
    <scope>NUCLEOTIDE SEQUENCE [LARGE SCALE GENOMIC DNA]</scope>
    <source>
        <strain evidence="3 4">KMU-166</strain>
    </source>
</reference>
<dbReference type="RefSeq" id="WP_168451102.1">
    <property type="nucleotide sequence ID" value="NZ_JAAWWK010000005.1"/>
</dbReference>
<evidence type="ECO:0008006" key="5">
    <source>
        <dbReference type="Google" id="ProtNLM"/>
    </source>
</evidence>
<proteinExistence type="predicted"/>
<evidence type="ECO:0000313" key="4">
    <source>
        <dbReference type="Proteomes" id="UP000765845"/>
    </source>
</evidence>
<evidence type="ECO:0000313" key="3">
    <source>
        <dbReference type="EMBL" id="NKI18572.1"/>
    </source>
</evidence>
<dbReference type="EMBL" id="JAAWWK010000005">
    <property type="protein sequence ID" value="NKI18572.1"/>
    <property type="molecule type" value="Genomic_DNA"/>
</dbReference>
<accession>A0ABX1GH74</accession>
<evidence type="ECO:0000256" key="1">
    <source>
        <dbReference type="SAM" id="Coils"/>
    </source>
</evidence>
<gene>
    <name evidence="3" type="ORF">HCU74_14235</name>
</gene>
<comment type="caution">
    <text evidence="3">The sequence shown here is derived from an EMBL/GenBank/DDBJ whole genome shotgun (WGS) entry which is preliminary data.</text>
</comment>
<evidence type="ECO:0000256" key="2">
    <source>
        <dbReference type="SAM" id="MobiDB-lite"/>
    </source>
</evidence>
<feature type="compositionally biased region" description="Basic and acidic residues" evidence="2">
    <location>
        <begin position="12"/>
        <end position="28"/>
    </location>
</feature>